<gene>
    <name evidence="11" type="ORF">ACFPXP_03705</name>
</gene>
<feature type="transmembrane region" description="Helical" evidence="10">
    <location>
        <begin position="358"/>
        <end position="378"/>
    </location>
</feature>
<feature type="transmembrane region" description="Helical" evidence="10">
    <location>
        <begin position="407"/>
        <end position="423"/>
    </location>
</feature>
<keyword evidence="12" id="KW-1185">Reference proteome</keyword>
<evidence type="ECO:0000256" key="1">
    <source>
        <dbReference type="ARBA" id="ARBA00004651"/>
    </source>
</evidence>
<reference evidence="12" key="1">
    <citation type="journal article" date="2019" name="Int. J. Syst. Evol. Microbiol.">
        <title>The Global Catalogue of Microorganisms (GCM) 10K type strain sequencing project: providing services to taxonomists for standard genome sequencing and annotation.</title>
        <authorList>
            <consortium name="The Broad Institute Genomics Platform"/>
            <consortium name="The Broad Institute Genome Sequencing Center for Infectious Disease"/>
            <person name="Wu L."/>
            <person name="Ma J."/>
        </authorList>
    </citation>
    <scope>NUCLEOTIDE SEQUENCE [LARGE SCALE GENOMIC DNA]</scope>
    <source>
        <strain evidence="12">CCM 8749</strain>
    </source>
</reference>
<dbReference type="InterPro" id="IPR051085">
    <property type="entry name" value="MB_O-acyltransferase"/>
</dbReference>
<dbReference type="PANTHER" id="PTHR13285">
    <property type="entry name" value="ACYLTRANSFERASE"/>
    <property type="match status" value="1"/>
</dbReference>
<protein>
    <submittedName>
        <fullName evidence="11">MBOAT family O-acyltransferase</fullName>
    </submittedName>
</protein>
<feature type="transmembrane region" description="Helical" evidence="10">
    <location>
        <begin position="35"/>
        <end position="63"/>
    </location>
</feature>
<evidence type="ECO:0000256" key="3">
    <source>
        <dbReference type="ARBA" id="ARBA00022475"/>
    </source>
</evidence>
<dbReference type="PIRSF" id="PIRSF016636">
    <property type="entry name" value="AlgI_DltB"/>
    <property type="match status" value="1"/>
</dbReference>
<feature type="transmembrane region" description="Helical" evidence="10">
    <location>
        <begin position="435"/>
        <end position="456"/>
    </location>
</feature>
<dbReference type="RefSeq" id="WP_379892478.1">
    <property type="nucleotide sequence ID" value="NZ_CBCSCT010000009.1"/>
</dbReference>
<dbReference type="Proteomes" id="UP001596250">
    <property type="component" value="Unassembled WGS sequence"/>
</dbReference>
<evidence type="ECO:0000256" key="10">
    <source>
        <dbReference type="SAM" id="Phobius"/>
    </source>
</evidence>
<dbReference type="InterPro" id="IPR004299">
    <property type="entry name" value="MBOAT_fam"/>
</dbReference>
<dbReference type="PIRSF" id="PIRSF500217">
    <property type="entry name" value="AlgI"/>
    <property type="match status" value="1"/>
</dbReference>
<feature type="transmembrane region" description="Helical" evidence="10">
    <location>
        <begin position="6"/>
        <end position="23"/>
    </location>
</feature>
<dbReference type="InterPro" id="IPR024194">
    <property type="entry name" value="Ac/AlaTfrase_AlgI/DltB"/>
</dbReference>
<sequence>MVFHSPNFWIFFALLFIGYALFRKARIAILAIGNVIFYAASGWGMLAVFLFVTIATFLCVHGMKKSRWLFWVGILLNIANLVFFKYTLFLLDTLKEITGLSVGIYDSLASSIILPVGISFYTFQLLSYLIDVRRGDIVPTTSLVRFWVYISLFPQLVAGPIMRGDELIPQLDEIQQKKLRWSEIKYGLFLFVVGLLKKIALADPIAEIVNPLFAKGDAISSVESWIAAYGFGFQIYYDFSAYSDMAMGLGCILGIRLILNFDTPYLSASPTEFWKRWHISLSRWIRDYIYIGLGGNRKGPIRVQFNLLAAMLISGLWHGAMWTFVVWGGVHGLLQIVHKWSLKLNRLGWVEQLRKSKVYRVFAVLVFFHVITWTWVFFRAQSIGQAWDMTVKMIQMPMLELLKHPELVWMAALFLLHIVEYFIRHYEHKASKLWHYVPFPVRSAAYVLIVLVIFYLQKGEAYDFIYFQF</sequence>
<keyword evidence="7 9" id="KW-0472">Membrane</keyword>
<dbReference type="PANTHER" id="PTHR13285:SF23">
    <property type="entry name" value="TEICHOIC ACID D-ALANYLTRANSFERASE"/>
    <property type="match status" value="1"/>
</dbReference>
<evidence type="ECO:0000256" key="4">
    <source>
        <dbReference type="ARBA" id="ARBA00022679"/>
    </source>
</evidence>
<name>A0ABW1IKE1_9BACL</name>
<evidence type="ECO:0000256" key="8">
    <source>
        <dbReference type="ARBA" id="ARBA00023315"/>
    </source>
</evidence>
<keyword evidence="3 9" id="KW-1003">Cell membrane</keyword>
<dbReference type="Pfam" id="PF03062">
    <property type="entry name" value="MBOAT"/>
    <property type="match status" value="1"/>
</dbReference>
<keyword evidence="8 9" id="KW-0012">Acyltransferase</keyword>
<evidence type="ECO:0000313" key="12">
    <source>
        <dbReference type="Proteomes" id="UP001596250"/>
    </source>
</evidence>
<comment type="similarity">
    <text evidence="2 9">Belongs to the membrane-bound acyltransferase family.</text>
</comment>
<keyword evidence="5 10" id="KW-0812">Transmembrane</keyword>
<keyword evidence="4 9" id="KW-0808">Transferase</keyword>
<proteinExistence type="inferred from homology"/>
<accession>A0ABW1IKE1</accession>
<organism evidence="11 12">
    <name type="scientific">Marinicrinis lubricantis</name>
    <dbReference type="NCBI Taxonomy" id="2086470"/>
    <lineage>
        <taxon>Bacteria</taxon>
        <taxon>Bacillati</taxon>
        <taxon>Bacillota</taxon>
        <taxon>Bacilli</taxon>
        <taxon>Bacillales</taxon>
        <taxon>Paenibacillaceae</taxon>
    </lineage>
</organism>
<evidence type="ECO:0000256" key="2">
    <source>
        <dbReference type="ARBA" id="ARBA00010323"/>
    </source>
</evidence>
<evidence type="ECO:0000256" key="6">
    <source>
        <dbReference type="ARBA" id="ARBA00022989"/>
    </source>
</evidence>
<dbReference type="InterPro" id="IPR028362">
    <property type="entry name" value="AlgI"/>
</dbReference>
<feature type="transmembrane region" description="Helical" evidence="10">
    <location>
        <begin position="146"/>
        <end position="163"/>
    </location>
</feature>
<feature type="transmembrane region" description="Helical" evidence="10">
    <location>
        <begin position="103"/>
        <end position="126"/>
    </location>
</feature>
<evidence type="ECO:0000313" key="11">
    <source>
        <dbReference type="EMBL" id="MFC5985542.1"/>
    </source>
</evidence>
<feature type="transmembrane region" description="Helical" evidence="10">
    <location>
        <begin position="69"/>
        <end position="91"/>
    </location>
</feature>
<dbReference type="EMBL" id="JBHSQV010000027">
    <property type="protein sequence ID" value="MFC5985542.1"/>
    <property type="molecule type" value="Genomic_DNA"/>
</dbReference>
<evidence type="ECO:0000256" key="7">
    <source>
        <dbReference type="ARBA" id="ARBA00023136"/>
    </source>
</evidence>
<feature type="transmembrane region" description="Helical" evidence="10">
    <location>
        <begin position="316"/>
        <end position="337"/>
    </location>
</feature>
<comment type="caution">
    <text evidence="11">The sequence shown here is derived from an EMBL/GenBank/DDBJ whole genome shotgun (WGS) entry which is preliminary data.</text>
</comment>
<keyword evidence="6 10" id="KW-1133">Transmembrane helix</keyword>
<evidence type="ECO:0000256" key="5">
    <source>
        <dbReference type="ARBA" id="ARBA00022692"/>
    </source>
</evidence>
<evidence type="ECO:0000256" key="9">
    <source>
        <dbReference type="PIRNR" id="PIRNR016636"/>
    </source>
</evidence>
<comment type="subcellular location">
    <subcellularLocation>
        <location evidence="1">Cell membrane</location>
        <topology evidence="1">Multi-pass membrane protein</topology>
    </subcellularLocation>
</comment>